<keyword evidence="2" id="KW-0479">Metal-binding</keyword>
<dbReference type="PROSITE" id="PS51340">
    <property type="entry name" value="MOSC"/>
    <property type="match status" value="1"/>
</dbReference>
<sequence>MANPGQRVRFADAAPFLLTSSSSENEARSRLPPSCQADDIILRLRPNIHIDVGKDTPAFDEDNWRQLTVASEVHGPSKAFICCMSQTTRCLSLNADMETGGGVSREQQLFGLLARDRRVLRSSPNRPVFGCYAYVTPVGITLRVKDKHSRLVGAVEIAESNVTGGSQAVGAARNTHSSALAMSVDEFSETKDRASINGSLGMVRAIEKRVLRPRQQRLSHQLPEVASTGVLQDSISDDDRFFDLDPAVYYEQEGKLCGVDFSASHPPPDIQPVTPCEVEVPSSTDPEEVLTPDLSPADTRENTLYALLVRRFVEVISPWLDVFDPDRYFGYVVPIRASRSSLLRDSLAAVAAKQLGNLGYHTETQCNTDSSTAPEPLDPTVALSVDWSFEAASFYDRAIRSMINALQSIASPIQIETRLGSPPDRREAIDDLLSAMPILLVYELMDNRHLSMVHPSLQAFFPIGSVPTRFMIAFFRDRDPAGRCEPEGMESTSPSTNDVDVLSSSTLAVDSLATPAPSLQEETPHEEVEHQYLWRCFPDYVWSQRVRDTPSWVWGFGYDVEDSSGGRRWVCRRCIQNKNPKPRSFAEKGIQNANAHLFKGHGIRAPPDKTKSAAEKKAEKLKAKDQRSIAEVMKLDTRLPREQDIANSLVKGFDRKHFQRLLLEWIIEENHAFSVCEQGRLRQIFEYLNPLVKITDANITRTTIRRKVLSAYEMHKDKVVAALKQSCGLIHVSFDGWKSGNRHSLYGIACFFRDENSQPRKLALGVPELRTRHFGHNIAAEILDVLDAYGIQDKIGYFTLDNAESNDKAMEVIGGELGFVGSRRRGRCFGHTLNLSAKALLFGHNVEAFEEQLSGEAALSEAEHTLWRRKGPVGKLHNLVVDVRRSDQLTYLLRSIQRSEFDLSSDPRIRARQPVDLIIDNDTRWLSQLYMIRRAIILRPFIEQLVLKHRQQWEQDNRSKRTGNLRKSAREPRICLEENQLTVNDWVVLEHLAKLLGFYEDAVKTLEGDGQQRKRKGGWVGSYGNVWEVIQGFEFLLEVLEDYKQLASEIPDAEHFRINVNLGWEKLNKYYSRLDETPIYYTALALHPAFRWGYFENEWKDNTKWVMKAKQMIREVWESNYRHLQMVRSPVDDEPVAKRQRKYYNPFQAYCERTRPVLGYGLVKEEATLSDDINEDTNELELWQSSWEDGDNDVRDPISYWHERKRRYPRLSRMALDFLTIQPMSAECERMFAAAGRMVTPLRNRLDADIIGMCQVLRSWLRAGVIDDLDVSLLPTENGRGDRAEEGS</sequence>
<dbReference type="GO" id="GO:0030170">
    <property type="term" value="F:pyridoxal phosphate binding"/>
    <property type="evidence" value="ECO:0007669"/>
    <property type="project" value="InterPro"/>
</dbReference>
<evidence type="ECO:0000259" key="6">
    <source>
        <dbReference type="PROSITE" id="PS51340"/>
    </source>
</evidence>
<evidence type="ECO:0000313" key="7">
    <source>
        <dbReference type="EMBL" id="KAF6520762.1"/>
    </source>
</evidence>
<dbReference type="GO" id="GO:0005634">
    <property type="term" value="C:nucleus"/>
    <property type="evidence" value="ECO:0007669"/>
    <property type="project" value="UniProtKB-SubCell"/>
</dbReference>
<dbReference type="InterPro" id="IPR005302">
    <property type="entry name" value="MoCF_Sase_C"/>
</dbReference>
<evidence type="ECO:0000256" key="1">
    <source>
        <dbReference type="ARBA" id="ARBA00004123"/>
    </source>
</evidence>
<dbReference type="PANTHER" id="PTHR46481">
    <property type="entry name" value="ZINC FINGER BED DOMAIN-CONTAINING PROTEIN 4"/>
    <property type="match status" value="1"/>
</dbReference>
<proteinExistence type="predicted"/>
<dbReference type="Pfam" id="PF05699">
    <property type="entry name" value="Dimer_Tnp_hAT"/>
    <property type="match status" value="1"/>
</dbReference>
<dbReference type="GO" id="GO:0008270">
    <property type="term" value="F:zinc ion binding"/>
    <property type="evidence" value="ECO:0007669"/>
    <property type="project" value="UniProtKB-KW"/>
</dbReference>
<name>A0A8H6GNA3_FUSOX</name>
<dbReference type="InterPro" id="IPR008906">
    <property type="entry name" value="HATC_C_dom"/>
</dbReference>
<reference evidence="7 8" key="1">
    <citation type="journal article" date="2020" name="bioRxiv">
        <title>A chromosome-scale genome assembly for the Fusarium oxysporum strain Fo5176 to establish a model Arabidopsis-fungal pathosystem.</title>
        <authorList>
            <person name="Fokkens L."/>
            <person name="Guo L."/>
            <person name="Dora S."/>
            <person name="Wang B."/>
            <person name="Ye K."/>
            <person name="Sanchez-Rodriguez C."/>
            <person name="Croll D."/>
        </authorList>
    </citation>
    <scope>NUCLEOTIDE SEQUENCE [LARGE SCALE GENOMIC DNA]</scope>
    <source>
        <strain evidence="7 8">Fo5176</strain>
    </source>
</reference>
<evidence type="ECO:0000256" key="4">
    <source>
        <dbReference type="ARBA" id="ARBA00022833"/>
    </source>
</evidence>
<protein>
    <recommendedName>
        <fullName evidence="6">MOSC domain-containing protein</fullName>
    </recommendedName>
</protein>
<dbReference type="SUPFAM" id="SSF53098">
    <property type="entry name" value="Ribonuclease H-like"/>
    <property type="match status" value="1"/>
</dbReference>
<dbReference type="GO" id="GO:0003824">
    <property type="term" value="F:catalytic activity"/>
    <property type="evidence" value="ECO:0007669"/>
    <property type="project" value="InterPro"/>
</dbReference>
<dbReference type="InterPro" id="IPR012337">
    <property type="entry name" value="RNaseH-like_sf"/>
</dbReference>
<accession>A0A8H6GNA3</accession>
<comment type="subcellular location">
    <subcellularLocation>
        <location evidence="1">Nucleus</location>
    </subcellularLocation>
</comment>
<keyword evidence="4" id="KW-0862">Zinc</keyword>
<keyword evidence="3" id="KW-0863">Zinc-finger</keyword>
<dbReference type="EMBL" id="JACDXP010000007">
    <property type="protein sequence ID" value="KAF6520762.1"/>
    <property type="molecule type" value="Genomic_DNA"/>
</dbReference>
<evidence type="ECO:0000256" key="2">
    <source>
        <dbReference type="ARBA" id="ARBA00022723"/>
    </source>
</evidence>
<evidence type="ECO:0000256" key="3">
    <source>
        <dbReference type="ARBA" id="ARBA00022771"/>
    </source>
</evidence>
<feature type="domain" description="MOSC" evidence="6">
    <location>
        <begin position="1"/>
        <end position="151"/>
    </location>
</feature>
<dbReference type="Proteomes" id="UP000593570">
    <property type="component" value="Unassembled WGS sequence"/>
</dbReference>
<keyword evidence="5" id="KW-0539">Nucleus</keyword>
<gene>
    <name evidence="7" type="ORF">HZS61_015020</name>
</gene>
<evidence type="ECO:0000256" key="5">
    <source>
        <dbReference type="ARBA" id="ARBA00023242"/>
    </source>
</evidence>
<dbReference type="GO" id="GO:0030151">
    <property type="term" value="F:molybdenum ion binding"/>
    <property type="evidence" value="ECO:0007669"/>
    <property type="project" value="InterPro"/>
</dbReference>
<comment type="caution">
    <text evidence="7">The sequence shown here is derived from an EMBL/GenBank/DDBJ whole genome shotgun (WGS) entry which is preliminary data.</text>
</comment>
<dbReference type="PANTHER" id="PTHR46481:SF10">
    <property type="entry name" value="ZINC FINGER BED DOMAIN-CONTAINING PROTEIN 39"/>
    <property type="match status" value="1"/>
</dbReference>
<evidence type="ECO:0000313" key="8">
    <source>
        <dbReference type="Proteomes" id="UP000593570"/>
    </source>
</evidence>
<organism evidence="7 8">
    <name type="scientific">Fusarium oxysporum f. sp. conglutinans</name>
    <dbReference type="NCBI Taxonomy" id="100902"/>
    <lineage>
        <taxon>Eukaryota</taxon>
        <taxon>Fungi</taxon>
        <taxon>Dikarya</taxon>
        <taxon>Ascomycota</taxon>
        <taxon>Pezizomycotina</taxon>
        <taxon>Sordariomycetes</taxon>
        <taxon>Hypocreomycetidae</taxon>
        <taxon>Hypocreales</taxon>
        <taxon>Nectriaceae</taxon>
        <taxon>Fusarium</taxon>
        <taxon>Fusarium oxysporum species complex</taxon>
    </lineage>
</organism>
<dbReference type="GO" id="GO:0046983">
    <property type="term" value="F:protein dimerization activity"/>
    <property type="evidence" value="ECO:0007669"/>
    <property type="project" value="InterPro"/>
</dbReference>
<dbReference type="Pfam" id="PF03473">
    <property type="entry name" value="MOSC"/>
    <property type="match status" value="1"/>
</dbReference>
<dbReference type="InterPro" id="IPR052035">
    <property type="entry name" value="ZnF_BED_domain_contain"/>
</dbReference>